<keyword evidence="5 8" id="KW-0472">Membrane</keyword>
<evidence type="ECO:0000256" key="1">
    <source>
        <dbReference type="ARBA" id="ARBA00004141"/>
    </source>
</evidence>
<evidence type="ECO:0000256" key="5">
    <source>
        <dbReference type="ARBA" id="ARBA00023136"/>
    </source>
</evidence>
<dbReference type="Proteomes" id="UP001154282">
    <property type="component" value="Unassembled WGS sequence"/>
</dbReference>
<feature type="transmembrane region" description="Helical" evidence="8">
    <location>
        <begin position="338"/>
        <end position="359"/>
    </location>
</feature>
<comment type="similarity">
    <text evidence="2">Belongs to the OXA1/ALB3/YidC (TC 2.A.9.2) family.</text>
</comment>
<comment type="subcellular location">
    <subcellularLocation>
        <location evidence="1 6">Membrane</location>
        <topology evidence="1 6">Multi-pass membrane protein</topology>
    </subcellularLocation>
</comment>
<accession>A0AAV0JJB7</accession>
<reference evidence="10" key="1">
    <citation type="submission" date="2022-08" db="EMBL/GenBank/DDBJ databases">
        <authorList>
            <person name="Gutierrez-Valencia J."/>
        </authorList>
    </citation>
    <scope>NUCLEOTIDE SEQUENCE</scope>
</reference>
<evidence type="ECO:0000256" key="8">
    <source>
        <dbReference type="SAM" id="Phobius"/>
    </source>
</evidence>
<evidence type="ECO:0000256" key="4">
    <source>
        <dbReference type="ARBA" id="ARBA00022989"/>
    </source>
</evidence>
<dbReference type="GO" id="GO:0032979">
    <property type="term" value="P:protein insertion into mitochondrial inner membrane from matrix"/>
    <property type="evidence" value="ECO:0007669"/>
    <property type="project" value="TreeGrafter"/>
</dbReference>
<dbReference type="PANTHER" id="PTHR12428">
    <property type="entry name" value="OXA1"/>
    <property type="match status" value="1"/>
</dbReference>
<dbReference type="InterPro" id="IPR001708">
    <property type="entry name" value="YidC/ALB3/OXA1/COX18"/>
</dbReference>
<keyword evidence="3 6" id="KW-0812">Transmembrane</keyword>
<feature type="compositionally biased region" description="Low complexity" evidence="7">
    <location>
        <begin position="416"/>
        <end position="442"/>
    </location>
</feature>
<evidence type="ECO:0000313" key="10">
    <source>
        <dbReference type="EMBL" id="CAI0408686.1"/>
    </source>
</evidence>
<evidence type="ECO:0000256" key="3">
    <source>
        <dbReference type="ARBA" id="ARBA00022692"/>
    </source>
</evidence>
<dbReference type="AlphaFoldDB" id="A0AAV0JJB7"/>
<keyword evidence="11" id="KW-1185">Reference proteome</keyword>
<dbReference type="CDD" id="cd20069">
    <property type="entry name" value="5TM_Oxa1-like"/>
    <property type="match status" value="1"/>
</dbReference>
<name>A0AAV0JJB7_9ROSI</name>
<dbReference type="NCBIfam" id="TIGR03592">
    <property type="entry name" value="yidC_oxa1_cterm"/>
    <property type="match status" value="1"/>
</dbReference>
<comment type="caution">
    <text evidence="10">The sequence shown here is derived from an EMBL/GenBank/DDBJ whole genome shotgun (WGS) entry which is preliminary data.</text>
</comment>
<dbReference type="GO" id="GO:0032977">
    <property type="term" value="F:membrane insertase activity"/>
    <property type="evidence" value="ECO:0007669"/>
    <property type="project" value="InterPro"/>
</dbReference>
<dbReference type="EMBL" id="CAMGYJ010000005">
    <property type="protein sequence ID" value="CAI0408686.1"/>
    <property type="molecule type" value="Genomic_DNA"/>
</dbReference>
<feature type="domain" description="Membrane insertase YidC/Oxa/ALB C-terminal" evidence="9">
    <location>
        <begin position="181"/>
        <end position="367"/>
    </location>
</feature>
<feature type="transmembrane region" description="Helical" evidence="8">
    <location>
        <begin position="259"/>
        <end position="277"/>
    </location>
</feature>
<proteinExistence type="inferred from homology"/>
<evidence type="ECO:0000259" key="9">
    <source>
        <dbReference type="Pfam" id="PF02096"/>
    </source>
</evidence>
<dbReference type="InterPro" id="IPR028055">
    <property type="entry name" value="YidC/Oxa/ALB_C"/>
</dbReference>
<protein>
    <recommendedName>
        <fullName evidence="9">Membrane insertase YidC/Oxa/ALB C-terminal domain-containing protein</fullName>
    </recommendedName>
</protein>
<comment type="similarity">
    <text evidence="6">Belongs to the OXA1/ALB3/YidC family.</text>
</comment>
<dbReference type="GO" id="GO:0005743">
    <property type="term" value="C:mitochondrial inner membrane"/>
    <property type="evidence" value="ECO:0007669"/>
    <property type="project" value="TreeGrafter"/>
</dbReference>
<evidence type="ECO:0000256" key="6">
    <source>
        <dbReference type="RuleBase" id="RU003945"/>
    </source>
</evidence>
<keyword evidence="4 8" id="KW-1133">Transmembrane helix</keyword>
<evidence type="ECO:0000256" key="2">
    <source>
        <dbReference type="ARBA" id="ARBA00010583"/>
    </source>
</evidence>
<gene>
    <name evidence="10" type="ORF">LITE_LOCUS14068</name>
</gene>
<dbReference type="PANTHER" id="PTHR12428:SF34">
    <property type="entry name" value="MITOCHONDRIAL INNER MEMBRANE PROTEIN OXA1-LIKE"/>
    <property type="match status" value="1"/>
</dbReference>
<sequence length="457" mass="49789">MVTDFLFLPHFVNCVSQEILFCASMAHFRSLCNRSSLLRRRVNPSFSYILNDHDREESSVDGGLSQKGLGNVYQHRFFGNSSGNTTALGLYQGVRRTGFLLPSIIGSSSARYMSTAIGESSDKIELISDVAEVLAETPIEAVASQAAGVSEVAVAAADSFLPVAFLQHCIDAVHSFTGCNWFLSIAITTLIIRTATVPLLINQLKATTKLSLLRPELEQIQKDIRDKSAEPEAIYEGQKQMQKLFKEYGVTPFTPLKGIFIQGPVFVCFFLAISNMVEKMPSFKNGGAFWFTDLTTPDSMYLLPVLTGLSILITVESNMQEGLEGNPIAGTMKTISRVFAVAAIPLTASFPTALFGYWLTSNFFSLLYGLALKVPGVKKSLGVPEITVPPAATTAAQAPFNLFSTPKQEVVEEVASVSSDESSSAKTSSRRGSSSSILSQRLRSLEKQVKERKKSKK</sequence>
<evidence type="ECO:0000256" key="7">
    <source>
        <dbReference type="SAM" id="MobiDB-lite"/>
    </source>
</evidence>
<feature type="region of interest" description="Disordered" evidence="7">
    <location>
        <begin position="414"/>
        <end position="457"/>
    </location>
</feature>
<organism evidence="10 11">
    <name type="scientific">Linum tenue</name>
    <dbReference type="NCBI Taxonomy" id="586396"/>
    <lineage>
        <taxon>Eukaryota</taxon>
        <taxon>Viridiplantae</taxon>
        <taxon>Streptophyta</taxon>
        <taxon>Embryophyta</taxon>
        <taxon>Tracheophyta</taxon>
        <taxon>Spermatophyta</taxon>
        <taxon>Magnoliopsida</taxon>
        <taxon>eudicotyledons</taxon>
        <taxon>Gunneridae</taxon>
        <taxon>Pentapetalae</taxon>
        <taxon>rosids</taxon>
        <taxon>fabids</taxon>
        <taxon>Malpighiales</taxon>
        <taxon>Linaceae</taxon>
        <taxon>Linum</taxon>
    </lineage>
</organism>
<evidence type="ECO:0000313" key="11">
    <source>
        <dbReference type="Proteomes" id="UP001154282"/>
    </source>
</evidence>
<dbReference type="Pfam" id="PF02096">
    <property type="entry name" value="60KD_IMP"/>
    <property type="match status" value="1"/>
</dbReference>